<gene>
    <name evidence="2" type="ORF">ALTATR162_LOCUS2633</name>
</gene>
<feature type="compositionally biased region" description="Low complexity" evidence="1">
    <location>
        <begin position="387"/>
        <end position="411"/>
    </location>
</feature>
<protein>
    <submittedName>
        <fullName evidence="2">Uncharacterized protein</fullName>
    </submittedName>
</protein>
<proteinExistence type="predicted"/>
<feature type="region of interest" description="Disordered" evidence="1">
    <location>
        <begin position="570"/>
        <end position="744"/>
    </location>
</feature>
<dbReference type="RefSeq" id="XP_043166174.1">
    <property type="nucleotide sequence ID" value="XM_043310239.1"/>
</dbReference>
<feature type="region of interest" description="Disordered" evidence="1">
    <location>
        <begin position="312"/>
        <end position="425"/>
    </location>
</feature>
<accession>A0A8J2HVP8</accession>
<sequence>MTSTSTTTTAPLCGAPCANCGNNKRQLARPTPDLPTAQGRGLMPRETGLSVNELAKRVLSNPRNNGVITSPFELQHGQQDRTIPEEWSTGFSFPLANQASTWSLKGLYGCTSVIVISHKRMFMTHLWEWRSFYEAWQYFQTDVLNFLQNGDVEMPQGLTVFNGVGGDFENIPENKVRAFIVTPNQRELASPSPDNLLYPEEVDRIKSLLATLLGRNDALVIPYVPMDADLLNRVPNGKLLIQYDPAAAVQIPANSGCNIQLAGIELQLEPLTSIKRSIAATGKEIRLLRGREVADADEEEWKEYEDLIKRQDGGTCARPSNSVSTSSIPPSSSQASSTPKVQTSSSFQTYFKSSSSDSSIGSSSPPSSSTKTFSASTKSLVAPVPPSKTTESSQLSTTKSSSATLPASMSPSPLPPPPPKPKAPTKALSVMFRETVARGEDYNTWTFFATKPNTQADGCSVPVLNDVSRQWTEPLAIGNPPWPHGNFTMPLWDEEGDCSYLSDGTNPGVLYCPSMVEGTTVGFFVIFNSIPPIHIMSFLRPMTMLRSAALRPAALSAAPRARVQVRFATSDYGSGKGNPAGETPEKQGENPSENLEHPGPPPPKVAQGQSSSSPNKDSNSNQNDSPKPTSESPAPSSNKGSSGKREFSTSARQMKGSEEPAVKQGQDNKPSPNEVKGAQPKILNENPPAPQDESRDVKEHNKDMSNRAEQAHENVDNEDAGKDKVPQSFWKGEGGRGGSEGVRG</sequence>
<evidence type="ECO:0000313" key="2">
    <source>
        <dbReference type="EMBL" id="CAG5150351.1"/>
    </source>
</evidence>
<dbReference type="Proteomes" id="UP000676310">
    <property type="component" value="Unassembled WGS sequence"/>
</dbReference>
<organism evidence="2 3">
    <name type="scientific">Alternaria atra</name>
    <dbReference type="NCBI Taxonomy" id="119953"/>
    <lineage>
        <taxon>Eukaryota</taxon>
        <taxon>Fungi</taxon>
        <taxon>Dikarya</taxon>
        <taxon>Ascomycota</taxon>
        <taxon>Pezizomycotina</taxon>
        <taxon>Dothideomycetes</taxon>
        <taxon>Pleosporomycetidae</taxon>
        <taxon>Pleosporales</taxon>
        <taxon>Pleosporineae</taxon>
        <taxon>Pleosporaceae</taxon>
        <taxon>Alternaria</taxon>
        <taxon>Alternaria sect. Ulocladioides</taxon>
    </lineage>
</organism>
<dbReference type="OrthoDB" id="5334244at2759"/>
<dbReference type="EMBL" id="CAJRGZ010000015">
    <property type="protein sequence ID" value="CAG5150351.1"/>
    <property type="molecule type" value="Genomic_DNA"/>
</dbReference>
<feature type="compositionally biased region" description="Gly residues" evidence="1">
    <location>
        <begin position="735"/>
        <end position="744"/>
    </location>
</feature>
<comment type="caution">
    <text evidence="2">The sequence shown here is derived from an EMBL/GenBank/DDBJ whole genome shotgun (WGS) entry which is preliminary data.</text>
</comment>
<evidence type="ECO:0000256" key="1">
    <source>
        <dbReference type="SAM" id="MobiDB-lite"/>
    </source>
</evidence>
<name>A0A8J2HVP8_9PLEO</name>
<dbReference type="GeneID" id="67014100"/>
<feature type="compositionally biased region" description="Low complexity" evidence="1">
    <location>
        <begin position="609"/>
        <end position="627"/>
    </location>
</feature>
<feature type="compositionally biased region" description="Basic and acidic residues" evidence="1">
    <location>
        <begin position="692"/>
        <end position="725"/>
    </location>
</feature>
<evidence type="ECO:0000313" key="3">
    <source>
        <dbReference type="Proteomes" id="UP000676310"/>
    </source>
</evidence>
<dbReference type="AlphaFoldDB" id="A0A8J2HVP8"/>
<feature type="compositionally biased region" description="Low complexity" evidence="1">
    <location>
        <begin position="319"/>
        <end position="379"/>
    </location>
</feature>
<feature type="compositionally biased region" description="Polar residues" evidence="1">
    <location>
        <begin position="628"/>
        <end position="641"/>
    </location>
</feature>
<feature type="compositionally biased region" description="Pro residues" evidence="1">
    <location>
        <begin position="412"/>
        <end position="422"/>
    </location>
</feature>
<reference evidence="2" key="1">
    <citation type="submission" date="2021-05" db="EMBL/GenBank/DDBJ databases">
        <authorList>
            <person name="Stam R."/>
        </authorList>
    </citation>
    <scope>NUCLEOTIDE SEQUENCE</scope>
    <source>
        <strain evidence="2">CS162</strain>
    </source>
</reference>
<feature type="region of interest" description="Disordered" evidence="1">
    <location>
        <begin position="24"/>
        <end position="46"/>
    </location>
</feature>
<keyword evidence="3" id="KW-1185">Reference proteome</keyword>